<accession>A0A6N0HSZ9</accession>
<organism evidence="1 2">
    <name type="scientific">Candidatus Reidiella endopervernicosa</name>
    <dbReference type="NCBI Taxonomy" id="2738883"/>
    <lineage>
        <taxon>Bacteria</taxon>
        <taxon>Pseudomonadati</taxon>
        <taxon>Pseudomonadota</taxon>
        <taxon>Gammaproteobacteria</taxon>
        <taxon>Candidatus Reidiella</taxon>
    </lineage>
</organism>
<dbReference type="EMBL" id="CP054491">
    <property type="protein sequence ID" value="QKQ25515.1"/>
    <property type="molecule type" value="Genomic_DNA"/>
</dbReference>
<gene>
    <name evidence="1" type="ORF">HUE57_03780</name>
</gene>
<evidence type="ECO:0000313" key="2">
    <source>
        <dbReference type="Proteomes" id="UP000509658"/>
    </source>
</evidence>
<dbReference type="RefSeq" id="WP_174672742.1">
    <property type="nucleotide sequence ID" value="NZ_CP054491.1"/>
</dbReference>
<proteinExistence type="predicted"/>
<reference evidence="1 2" key="1">
    <citation type="submission" date="2020-05" db="EMBL/GenBank/DDBJ databases">
        <title>Horizontal transmission and recombination maintain forever young bacterial symbiont genomes.</title>
        <authorList>
            <person name="Russell S.L."/>
            <person name="Pepper-Tunick E."/>
            <person name="Svedberg J."/>
            <person name="Byrne A."/>
            <person name="Ruelas Castillo J."/>
            <person name="Vollmers C."/>
            <person name="Beinart R.A."/>
            <person name="Corbett-Detig R."/>
        </authorList>
    </citation>
    <scope>NUCLEOTIDE SEQUENCE [LARGE SCALE GENOMIC DNA]</scope>
    <source>
        <strain evidence="1">Santa_Monica_outfall</strain>
    </source>
</reference>
<evidence type="ECO:0000313" key="1">
    <source>
        <dbReference type="EMBL" id="QKQ25515.1"/>
    </source>
</evidence>
<name>A0A6N0HSZ9_9GAMM</name>
<protein>
    <submittedName>
        <fullName evidence="1">Uncharacterized protein</fullName>
    </submittedName>
</protein>
<dbReference type="Proteomes" id="UP000509658">
    <property type="component" value="Chromosome"/>
</dbReference>
<sequence length="70" mass="7218">MSSDDEDEANAANAQGIAGNRATGKTAKLVVAGVAVEHDAEVLRNDFAPLKSVFSKTESECAVRVGVNKG</sequence>
<dbReference type="AlphaFoldDB" id="A0A6N0HSZ9"/>
<dbReference type="KEGG" id="rev:HUE57_03780"/>
<keyword evidence="2" id="KW-1185">Reference proteome</keyword>